<feature type="region of interest" description="Disordered" evidence="1">
    <location>
        <begin position="2424"/>
        <end position="2453"/>
    </location>
</feature>
<gene>
    <name evidence="4" type="ORF">Fcan01_06311</name>
</gene>
<feature type="region of interest" description="Disordered" evidence="1">
    <location>
        <begin position="248"/>
        <end position="271"/>
    </location>
</feature>
<feature type="compositionally biased region" description="Low complexity" evidence="1">
    <location>
        <begin position="3766"/>
        <end position="3781"/>
    </location>
</feature>
<dbReference type="Proteomes" id="UP000198287">
    <property type="component" value="Unassembled WGS sequence"/>
</dbReference>
<feature type="compositionally biased region" description="Basic and acidic residues" evidence="1">
    <location>
        <begin position="3880"/>
        <end position="3890"/>
    </location>
</feature>
<dbReference type="InterPro" id="IPR047104">
    <property type="entry name" value="BLTP1_N"/>
</dbReference>
<dbReference type="InterPro" id="IPR033616">
    <property type="entry name" value="BLTP1"/>
</dbReference>
<feature type="compositionally biased region" description="Acidic residues" evidence="1">
    <location>
        <begin position="2313"/>
        <end position="2330"/>
    </location>
</feature>
<evidence type="ECO:0000313" key="4">
    <source>
        <dbReference type="EMBL" id="OXA59839.1"/>
    </source>
</evidence>
<dbReference type="OrthoDB" id="10051416at2759"/>
<feature type="compositionally biased region" description="Low complexity" evidence="1">
    <location>
        <begin position="2355"/>
        <end position="2367"/>
    </location>
</feature>
<feature type="compositionally biased region" description="Polar residues" evidence="1">
    <location>
        <begin position="2341"/>
        <end position="2354"/>
    </location>
</feature>
<dbReference type="PANTHER" id="PTHR31640:SF1">
    <property type="entry name" value="BRIDGE-LIKE LIPID TRANSFER PROTEIN FAMILY MEMBER 1"/>
    <property type="match status" value="1"/>
</dbReference>
<feature type="compositionally biased region" description="Basic and acidic residues" evidence="1">
    <location>
        <begin position="2644"/>
        <end position="2661"/>
    </location>
</feature>
<feature type="transmembrane region" description="Helical" evidence="2">
    <location>
        <begin position="111"/>
        <end position="130"/>
    </location>
</feature>
<feature type="compositionally biased region" description="Basic and acidic residues" evidence="1">
    <location>
        <begin position="249"/>
        <end position="259"/>
    </location>
</feature>
<feature type="region of interest" description="Disordered" evidence="1">
    <location>
        <begin position="755"/>
        <end position="788"/>
    </location>
</feature>
<keyword evidence="2" id="KW-0472">Membrane</keyword>
<dbReference type="Pfam" id="PF25040">
    <property type="entry name" value="BLTP1_C"/>
    <property type="match status" value="3"/>
</dbReference>
<feature type="region of interest" description="Disordered" evidence="1">
    <location>
        <begin position="3824"/>
        <end position="3852"/>
    </location>
</feature>
<feature type="domain" description="Bridge-like lipid transfer protein family member 1 C-terminal" evidence="3">
    <location>
        <begin position="4371"/>
        <end position="5004"/>
    </location>
</feature>
<evidence type="ECO:0000313" key="5">
    <source>
        <dbReference type="Proteomes" id="UP000198287"/>
    </source>
</evidence>
<dbReference type="GO" id="GO:0048488">
    <property type="term" value="P:synaptic vesicle endocytosis"/>
    <property type="evidence" value="ECO:0007669"/>
    <property type="project" value="TreeGrafter"/>
</dbReference>
<dbReference type="GO" id="GO:0098793">
    <property type="term" value="C:presynapse"/>
    <property type="evidence" value="ECO:0007669"/>
    <property type="project" value="GOC"/>
</dbReference>
<keyword evidence="2" id="KW-0812">Transmembrane</keyword>
<feature type="region of interest" description="Disordered" evidence="1">
    <location>
        <begin position="4874"/>
        <end position="4913"/>
    </location>
</feature>
<dbReference type="InterPro" id="IPR056742">
    <property type="entry name" value="BLTP1_C"/>
</dbReference>
<sequence length="5021" mass="557491">MVTGAYHVSQKVDTPPFFCSQGLEGFDSFTSKVDDAGKKIVATMLLMMSLLGSSDSSSSPSEDLLSSYAGDMYNPESLTQVQNTGPELDSLNFDNMTSIDDVVEKLMDSDLLTFFFSLFCSIVWVVYITFYSSRITGLLVTKVVNRVFKDGYIKIGSLSFSVLSGKIMFRDVCYITEDCSYRVQDGWVIFRWWRTYVPKDISEDMSHSDTRLSILLNGFEYHLYNRSELYSRLEKLFGLDALIISGGGKDPDKEKDSDNSGKSPPKPPSAVGYSWRDLIPVIKLELSCGRVVFGNMLVPYTLALVVEEAHLIYTTKPAASKLDHFMHIVKCKSENFKVLLSQSPKYTGLKDDPPRLMGEGFGIVTANKVEFYYYMDEPGVVPNEPEMLQLANGDLVEANPPIWGIDIKCGKGTDFSYGPWADRQRDQLYKLFYPQSYEPLQRTSPPCAGELRQIQSFDIRLSTLNDATIDILFSRDQETNAIHMNVAPGSYLEITIPYIVHSNGYSTKIMGQLLHVEASTSLQFRNLIESETFQFNIECNYPLHWNDHQDWIMNLTGCKASAYLIFAHKWFFQAMVNDWSSRTPPDLLGFVPYTWKINFILKEFEIITVTNEYNWVDCSSQHHENSLLAACGELFELSFDLPFFEFLPETVLFKFWIQIEGGDLNFFIPEVSSSFIAVHSLYKNGKVRNRDGSITWDLSSLSKDESKNENKGRSKVKKWRNICKPSESWIECWSVPICAVSIAFTYHPMPPLGPSPQADVTTPEKEESLLSPMRIPGDKETPKKSSPANLMGADFDPLSLSPDHVHVECEVGPSVLILYGSLLKIIINLKENIFGDYQDFIDMEKLKCGTGLFGFKIPANAAGGDKIGSMDKTDPREYRPLDVSVSATLHDIRGHLLKNCNEADPPCPTICVERFGFEMDKKYRGTILQVLLSPIMLLVSDTVDRYDTSDQHLKEGYLMLSGLQVRGHAMFSNEGRSLDQETLEYAWLIEVQLGKLSGRLTTPHVENIISSCEAFLLTVLDEENSLRSPHSFLICHHGNNQFECPSLLMEESHTFGTAEDLKSETFTPSVKSPSQYELEFESPKPSVINVCPTSEDIKYKLVRLSFDAIDVYLVENGTALSLWVSPIRFALCNLHGSFMKEGFSLLIPTIQLRHFVMVNPSFTKRFQFSDLNILQSSTETMTASWTSKMELNTSAPQSPTSTSASSWSYLWLEAGAIALGPLTIEMAMKGNSRSLSTQNIFLVRHDKKTKRLWFLWRPEPSSEPKPSSDKDYMDKGVKKCGCVGGCAFFGSNVGGSRFFWPSKKDWIDGVNVACFRVNKPGEDFGFGQSILKASVLMFDTPPYTTQQGVTILELPTEWSRDAPPKTGKAASHYVFKPSLLADLSHNSSSVPSNRSEKMNTLGSTFQSGKGRRSSATNQMLKRQRRISDDPQGSNTKLEENELRVTSLLEDETVVGRTSSSCSDTRPGVDYFQSFEEDEPTEVRVNIEGSSTHKSQASSKKINMDHGDDTLKKPWHHGSISSLDSLSDLSFISALSVQEECMVNLQMHLNKPITESSLLMPCYMSHLTQLKCDNWHATAPAVVSDSIGPAPFIQMQDGKLIYAGSKYTPYFEPLVDGFTTLAMTSLGTYTEGSKSTPSQSSCANTPSQTHFWETPIGGVSNFTMLENNKDPAGDDDFYRTLLCSDTDRVTTNVSTDSTTIIVRTKNDINIMVSPMLLEALKRFIEAITPTLSSLHPLTVVNHLHNDCISRVEKANILKKVKSAILSKIHTSKRNTAIRTEETASPEHSNLYEEISQSAIQGSILLPKINVTLLQASVVEEVISFSALDNIRDLMCVSLLAVAIEKTHIHFLHRKQIKKSVQVLQRPTILPKMQKKRKSKVSTSDSLIAEPVFLENSETQSELLSASFDIHRIHGQLRRLKNDSSILKEAVITAIPNQCTKVLFKFAKLPIGPLDLKDSSCSDSSHNIASFSGAGDELKNDEKMSTSHSHSTYSSQNQPQHQTRCPDEKLGFIMFECGLEGISLKGVKNSEAVPKSNDKEETISVTICNEVASHRASSPNLASETCESDRDTTIMCPLQSKDDITTTAIGDGVPPATTLPQPTIVEPDAVDGAGSSKGMGNELMKTGGAASVSCVIEFKVMWYNFAAPPQTPITRKIDYTRVDWNLVSTASTAINAWLNPIDQLTIAIVAMIKGHSKRSSGLLASLMAEALDCQSIHQPIRSKYSKLTPLAKTLQEDPSCQLCIVLQRYIRQTEMKQIEANMSEQKLPPLSTLRQGVIVLSRQWKNVLYTPLLLEHNLKSRKSKNFTVTFTLPQSDEESPGSDAEMSVEETTDERATLLDTEGGTSSLQSMRFNKQSKGSSCSSTSDMSGENKKTLPSQPVPNSTRASDVYPLTKNFNVNSLFATESAAREKRSGSIASVLTGNWSMSSAENDNDNKGESGSTPGAKRKNRSNIVRQTPRLSAMMSEQSHEESLLLGTHSKFPQHPSLMLLDAHVIFQPLLTSLGLMPHQIMGYSLDHLGSHMSIKASIDTLRVDIVESEVKGVGRGSLKGGKIPTFVLNISPETPAFLCEKIGLEGDFQKSTDLSREVINKKSVIYLSRNYWKKQAKSAVIFSLNIDYISQQVNMPLLRLLHQITTMYQNVRETQMELREQRPSENIEETKVRKNSSSGSGSDIPEQQNAKASKLVDTDKLAVPDEKEYSVSPTAAASNTLNTSSSSTKGSAIAIRTQSFAQRFKSSAMAVRGSKQNMDIVVRTSSASQTPTSLRGPEFPEPKPEPPPVTPVPEVVVTAVHPNCWRTIYYLLDLYATRPETKTIINNRPQVLHDTTDPYHLKPPNRLSSTKVEGVGKDHLDDAEKGQAQSQEPASAVILPTSYATSSLEKQKDLSVEPPRFSIFVVARIQRTRLLASLSGLKLEAEIMNLQATSSYNRKLRPIAVDMSLTGHVGQALIVLLEGIAPNQQTVVRVSIAKSAALYSGFSRRTKDRNSGLLNVGPVHIDIPQHPVVLHGMMTRSTKQLSSTLQEFRVNRTASRISRGTTFDETDFAAHLPHLPQHTVPETIPEKPRKASDTAFFQPLQMQFSVTLDSLSITASLLPSLQAQYKMEKVKSCGVTGSKAKFQINLPGHNLSFTTKITVSEANLPSAASIALPHIDVTAEYIQDGVKGPSDAQILDGVVLRHGSYLSASANIGSFEHCLTTDLLNHLLFVQKVFMKEVNEVVLKMSGGDKPVPLWEDEGSSSLGSLLFTLAVRLNGIQITATTPTNTAVRLETGELEFQMSNRVQGMSTSKATTNTTSNPMNTSTGSTTARQAATFNNKVFVKAQVDVNLSLGQLIRNVVFEEAESEYQQYAFFKTRIALRNALSDEISGADADKEVVLITLTRPLIYVQPVAVDKAILVWLNYKSAYEYWNEQRSSLNTEVLAAMPSHWQHERPTIPSLHEQSSTLFLQLTVDDMGVSIPLNPSPHAWTGRAETDNRGAVVLTLESTSISACSSGSLVSNGKFTGLCFRFTDDMVSMDDWKPNFHDPAVMNFCVVSEGTYEDNLIVIIIFRFLFKVCSKTTSQHQQHDNANAKWFLNVKWQMEGVDMHVDVNVGKQLSALGHTLTTLAAFEEDEDEENSERENIFNNDDATEYSGGMSTPGRSISQESVVVLRRQKSTVGENLPSFLTDPSLGPRQKRSLLEKEMQERVNLIEELQKSGASTSRIEEERRRLQELENFAFRDFRRDWIKKLRRQSTRASSKFGLGSTKPLQMRSKSLAMPTPESEKKFDVGSPVESASPPSTESSPPRDGPSRGGSLRFRTKQRVTFGETQRQFSVDSANLTTPDEEEYAGVWLDNTDGNSLDGRDVSGHMTPGSSVSHKALEPNVDLELDVKVFINSGKCVLHTKPKDEDSESRTGRKRSERSGSGFDSGLHISSPLSSRKMRQNVSQTRIKSPFGNMTGQTDVTVFHIPGLDVKVHYDSHILYEEKEKDILLSSLNRPTHERSDSGSSSGTLGGFNTGGIKKCGIKKASLFAWITLHSVPEETIISPHILDFLEQTLEPIPIPVSQKSFDGNSMADGASGVASTYYASFPVDVVVYFHMQPSTFRFSCQPISRVECMLRLPSLDIVFSSKRAEEDADTFCGSASVAAAAAAAAAASSAASSKPRTWKSSSDFGGVKEKESQQLAVGGLSVTGCLSDFSVYIFHPYGAAKRQGEWSPLTDNERKDSVSMNVEFVKLHLSRTRKIHVTVPNPSTSDSRIFHQVNNDNQQAAIRFSSIVDIGSASFKYDMRRLTEILAFPKAWYRRSIVRRLFLGDLSTASVYGDDASLETGTGGTGVSNSGNSSPVFPHKGEDRRNSITFGMNPSQREKLRLNFDNEKERRRGSKLDFIGSNRSRGHTDADSKELSSGISYWETLVLFTVNFTKLNVHMNMGNVMGNVYSIVSGAKSDGRISIGSTGHKNVYVAIGVDSSFIDAKGGIVAGTFELTQLSTFGRVKEDPGVEPHHNIGLKMYGMELRLDFMGTSALMGRVSGLEVNLKDEWHVRTGHRTPKDVALATYRPAMVFIHGDMTWDQLQLMISKSTTVDLLKMHCKLEEFFSQQFKSSKYVFSTLQVQENTSLTPSLARKSQRKLPEGGMWEELKHHRHWQEVLSKVSHMAISSMPIPLPESGTVLGGTMDLHGNNISLACFHGINFKAKSWALFSLKEPLISFSTEAQETHSSSDVGSVHVVQNLNFSLGQQNQHALTISSVQHESMAMICKITRNVMFPPQFRTLHEWFHYAFAPSEIDDVQRFPSLEKERERLERERADSGGSERRAPARLHDPNHNREVIFALPSLELFFKTEHLQACKTPDSGGTRPVVECSFITEFGDHIFVTVDAEAFFFLHDLITSYVSAQLAAGRSQSPSVRVEDTDGSSHTSTPPPPTSSSASKDSSHSNSSTGDTSNLLFNSIDDESALQRDWRDYLCKTWQLEPTVRLLSWAGKSIEPYGVDYILHKLGFSHARITIPKWMQRGFCDPLDKVLSVLIFRMIDIAKRESQPPSHREGTPRH</sequence>
<feature type="region of interest" description="Disordered" evidence="1">
    <location>
        <begin position="3278"/>
        <end position="3300"/>
    </location>
</feature>
<accession>A0A226EQR2</accession>
<feature type="compositionally biased region" description="Low complexity" evidence="1">
    <location>
        <begin position="1984"/>
        <end position="1993"/>
    </location>
</feature>
<feature type="region of interest" description="Disordered" evidence="1">
    <location>
        <begin position="3878"/>
        <end position="3929"/>
    </location>
</feature>
<feature type="region of interest" description="Disordered" evidence="1">
    <location>
        <begin position="2754"/>
        <end position="2778"/>
    </location>
</feature>
<feature type="region of interest" description="Disordered" evidence="1">
    <location>
        <begin position="1385"/>
        <end position="1439"/>
    </location>
</feature>
<dbReference type="OMA" id="MRHELRH"/>
<keyword evidence="2" id="KW-1133">Transmembrane helix</keyword>
<feature type="region of interest" description="Disordered" evidence="1">
    <location>
        <begin position="2309"/>
        <end position="2387"/>
    </location>
</feature>
<feature type="compositionally biased region" description="Polar residues" evidence="1">
    <location>
        <begin position="3919"/>
        <end position="3929"/>
    </location>
</feature>
<dbReference type="Pfam" id="PF20413">
    <property type="entry name" value="BLTP1_N"/>
    <property type="match status" value="1"/>
</dbReference>
<feature type="compositionally biased region" description="Polar residues" evidence="1">
    <location>
        <begin position="2373"/>
        <end position="2385"/>
    </location>
</feature>
<evidence type="ECO:0000259" key="3">
    <source>
        <dbReference type="SMART" id="SM01220"/>
    </source>
</evidence>
<feature type="region of interest" description="Disordered" evidence="1">
    <location>
        <begin position="2644"/>
        <end position="2719"/>
    </location>
</feature>
<feature type="region of interest" description="Disordered" evidence="1">
    <location>
        <begin position="4304"/>
        <end position="4336"/>
    </location>
</feature>
<feature type="compositionally biased region" description="Basic and acidic residues" evidence="1">
    <location>
        <begin position="2683"/>
        <end position="2698"/>
    </location>
</feature>
<dbReference type="InterPro" id="IPR056741">
    <property type="entry name" value="BLTP1_M"/>
</dbReference>
<feature type="compositionally biased region" description="Basic and acidic residues" evidence="1">
    <location>
        <begin position="1974"/>
        <end position="1983"/>
    </location>
</feature>
<feature type="compositionally biased region" description="Low complexity" evidence="1">
    <location>
        <begin position="2701"/>
        <end position="2719"/>
    </location>
</feature>
<dbReference type="SMART" id="SM01220">
    <property type="entry name" value="FSA_C"/>
    <property type="match status" value="1"/>
</dbReference>
<feature type="compositionally biased region" description="Low complexity" evidence="1">
    <location>
        <begin position="3281"/>
        <end position="3300"/>
    </location>
</feature>
<evidence type="ECO:0000256" key="2">
    <source>
        <dbReference type="SAM" id="Phobius"/>
    </source>
</evidence>
<name>A0A226EQR2_FOLCA</name>
<dbReference type="EMBL" id="LNIX01000002">
    <property type="protein sequence ID" value="OXA59839.1"/>
    <property type="molecule type" value="Genomic_DNA"/>
</dbReference>
<dbReference type="PANTHER" id="PTHR31640">
    <property type="entry name" value="TRANSMEMBRANE PROTEIN KIAA1109"/>
    <property type="match status" value="1"/>
</dbReference>
<feature type="compositionally biased region" description="Low complexity" evidence="1">
    <location>
        <begin position="4898"/>
        <end position="4913"/>
    </location>
</feature>
<keyword evidence="5" id="KW-1185">Reference proteome</keyword>
<evidence type="ECO:0000256" key="1">
    <source>
        <dbReference type="SAM" id="MobiDB-lite"/>
    </source>
</evidence>
<feature type="compositionally biased region" description="Polar residues" evidence="1">
    <location>
        <begin position="2664"/>
        <end position="2680"/>
    </location>
</feature>
<organism evidence="4 5">
    <name type="scientific">Folsomia candida</name>
    <name type="common">Springtail</name>
    <dbReference type="NCBI Taxonomy" id="158441"/>
    <lineage>
        <taxon>Eukaryota</taxon>
        <taxon>Metazoa</taxon>
        <taxon>Ecdysozoa</taxon>
        <taxon>Arthropoda</taxon>
        <taxon>Hexapoda</taxon>
        <taxon>Collembola</taxon>
        <taxon>Entomobryomorpha</taxon>
        <taxon>Isotomoidea</taxon>
        <taxon>Isotomidae</taxon>
        <taxon>Proisotominae</taxon>
        <taxon>Folsomia</taxon>
    </lineage>
</organism>
<dbReference type="Pfam" id="PF25039">
    <property type="entry name" value="BLTP1_M"/>
    <property type="match status" value="3"/>
</dbReference>
<feature type="region of interest" description="Disordered" evidence="1">
    <location>
        <begin position="3732"/>
        <end position="3794"/>
    </location>
</feature>
<reference evidence="4 5" key="1">
    <citation type="submission" date="2015-12" db="EMBL/GenBank/DDBJ databases">
        <title>The genome of Folsomia candida.</title>
        <authorList>
            <person name="Faddeeva A."/>
            <person name="Derks M.F."/>
            <person name="Anvar Y."/>
            <person name="Smit S."/>
            <person name="Van Straalen N."/>
            <person name="Roelofs D."/>
        </authorList>
    </citation>
    <scope>NUCLEOTIDE SEQUENCE [LARGE SCALE GENOMIC DNA]</scope>
    <source>
        <strain evidence="4 5">VU population</strain>
        <tissue evidence="4">Whole body</tissue>
    </source>
</reference>
<proteinExistence type="predicted"/>
<feature type="region of interest" description="Disordered" evidence="1">
    <location>
        <begin position="1970"/>
        <end position="2002"/>
    </location>
</feature>
<comment type="caution">
    <text evidence="4">The sequence shown here is derived from an EMBL/GenBank/DDBJ whole genome shotgun (WGS) entry which is preliminary data.</text>
</comment>
<feature type="region of interest" description="Disordered" evidence="1">
    <location>
        <begin position="4772"/>
        <end position="4793"/>
    </location>
</feature>
<protein>
    <submittedName>
        <fullName evidence="4">Protein CSF1</fullName>
    </submittedName>
</protein>
<feature type="compositionally biased region" description="Polar residues" evidence="1">
    <location>
        <begin position="1398"/>
        <end position="1420"/>
    </location>
</feature>